<evidence type="ECO:0000259" key="3">
    <source>
        <dbReference type="PROSITE" id="PS50072"/>
    </source>
</evidence>
<dbReference type="EC" id="5.2.1.8" evidence="2"/>
<comment type="catalytic activity">
    <reaction evidence="2">
        <text>[protein]-peptidylproline (omega=180) = [protein]-peptidylproline (omega=0)</text>
        <dbReference type="Rhea" id="RHEA:16237"/>
        <dbReference type="Rhea" id="RHEA-COMP:10747"/>
        <dbReference type="Rhea" id="RHEA-COMP:10748"/>
        <dbReference type="ChEBI" id="CHEBI:83833"/>
        <dbReference type="ChEBI" id="CHEBI:83834"/>
        <dbReference type="EC" id="5.2.1.8"/>
    </reaction>
</comment>
<dbReference type="Pfam" id="PF13879">
    <property type="entry name" value="Hmw_CFAP97"/>
    <property type="match status" value="1"/>
</dbReference>
<comment type="similarity">
    <text evidence="1">Belongs to the CFAP97 family.</text>
</comment>
<dbReference type="PANTHER" id="PTHR11071">
    <property type="entry name" value="PEPTIDYL-PROLYL CIS-TRANS ISOMERASE"/>
    <property type="match status" value="1"/>
</dbReference>
<dbReference type="Gene3D" id="2.40.100.10">
    <property type="entry name" value="Cyclophilin-like"/>
    <property type="match status" value="1"/>
</dbReference>
<reference evidence="4" key="2">
    <citation type="submission" date="2023-05" db="EMBL/GenBank/DDBJ databases">
        <authorList>
            <person name="Fouks B."/>
        </authorList>
    </citation>
    <scope>NUCLEOTIDE SEQUENCE</scope>
    <source>
        <strain evidence="4">Stay&amp;Tobe</strain>
        <tissue evidence="4">Testes</tissue>
    </source>
</reference>
<comment type="similarity">
    <text evidence="2">Belongs to the cyclophilin-type PPIase family.</text>
</comment>
<dbReference type="GO" id="GO:0003755">
    <property type="term" value="F:peptidyl-prolyl cis-trans isomerase activity"/>
    <property type="evidence" value="ECO:0007669"/>
    <property type="project" value="UniProtKB-UniRule"/>
</dbReference>
<dbReference type="Proteomes" id="UP001233999">
    <property type="component" value="Unassembled WGS sequence"/>
</dbReference>
<keyword evidence="2" id="KW-0697">Rotamase</keyword>
<dbReference type="InterPro" id="IPR029488">
    <property type="entry name" value="Hmw/CFAP97"/>
</dbReference>
<gene>
    <name evidence="4" type="ORF">L9F63_021826</name>
</gene>
<accession>A0AAD7ZQ45</accession>
<dbReference type="EMBL" id="JASPKZ010007523">
    <property type="protein sequence ID" value="KAJ9583823.1"/>
    <property type="molecule type" value="Genomic_DNA"/>
</dbReference>
<sequence length="271" mass="31216">MYYKPKVLMDHERKLQQVMTENKKLLKRINIINRTTGIVDSHWKKRLSVTSNYETRESEMKQITMDNYKILERILTQGPIVPDNKTLQKEWERNLKTIERMARYPLIHKCQKEDGSTSIVPFSIRLKPKHKRPRCFLDVGMKNDRFLGRMIIELYDDFVPQTAANFLSLCEGTHDLTYKGCPFHLIIPGIKCQGGDITKFSGIGGVSIYGEIFPDENFILQHSGPGVLSMANTGCNSNNSQFNITFKRLLCLNGKNVVFGKIIRGLNNLFK</sequence>
<name>A0AAD7ZQ45_DIPPU</name>
<dbReference type="PROSITE" id="PS50072">
    <property type="entry name" value="CSA_PPIASE_2"/>
    <property type="match status" value="1"/>
</dbReference>
<dbReference type="GO" id="GO:0006457">
    <property type="term" value="P:protein folding"/>
    <property type="evidence" value="ECO:0007669"/>
    <property type="project" value="TreeGrafter"/>
</dbReference>
<dbReference type="GO" id="GO:0005737">
    <property type="term" value="C:cytoplasm"/>
    <property type="evidence" value="ECO:0007669"/>
    <property type="project" value="TreeGrafter"/>
</dbReference>
<dbReference type="GO" id="GO:0016018">
    <property type="term" value="F:cyclosporin A binding"/>
    <property type="evidence" value="ECO:0007669"/>
    <property type="project" value="TreeGrafter"/>
</dbReference>
<dbReference type="AlphaFoldDB" id="A0AAD7ZQ45"/>
<comment type="caution">
    <text evidence="4">The sequence shown here is derived from an EMBL/GenBank/DDBJ whole genome shotgun (WGS) entry which is preliminary data.</text>
</comment>
<feature type="non-terminal residue" evidence="4">
    <location>
        <position position="271"/>
    </location>
</feature>
<dbReference type="Pfam" id="PF00160">
    <property type="entry name" value="Pro_isomerase"/>
    <property type="match status" value="1"/>
</dbReference>
<dbReference type="SUPFAM" id="SSF50891">
    <property type="entry name" value="Cyclophilin-like"/>
    <property type="match status" value="1"/>
</dbReference>
<evidence type="ECO:0000313" key="4">
    <source>
        <dbReference type="EMBL" id="KAJ9583823.1"/>
    </source>
</evidence>
<comment type="function">
    <text evidence="2">PPIases accelerate the folding of proteins. It catalyzes the cis-trans isomerization of proline imidic peptide bonds in oligopeptides.</text>
</comment>
<dbReference type="PRINTS" id="PR00153">
    <property type="entry name" value="CSAPPISMRASE"/>
</dbReference>
<proteinExistence type="inferred from homology"/>
<feature type="domain" description="PPIase cyclophilin-type" evidence="3">
    <location>
        <begin position="147"/>
        <end position="271"/>
    </location>
</feature>
<evidence type="ECO:0000256" key="2">
    <source>
        <dbReference type="RuleBase" id="RU363019"/>
    </source>
</evidence>
<keyword evidence="2" id="KW-0413">Isomerase</keyword>
<evidence type="ECO:0000256" key="1">
    <source>
        <dbReference type="ARBA" id="ARBA00008315"/>
    </source>
</evidence>
<reference evidence="4" key="1">
    <citation type="journal article" date="2023" name="IScience">
        <title>Live-bearing cockroach genome reveals convergent evolutionary mechanisms linked to viviparity in insects and beyond.</title>
        <authorList>
            <person name="Fouks B."/>
            <person name="Harrison M.C."/>
            <person name="Mikhailova A.A."/>
            <person name="Marchal E."/>
            <person name="English S."/>
            <person name="Carruthers M."/>
            <person name="Jennings E.C."/>
            <person name="Chiamaka E.L."/>
            <person name="Frigard R.A."/>
            <person name="Pippel M."/>
            <person name="Attardo G.M."/>
            <person name="Benoit J.B."/>
            <person name="Bornberg-Bauer E."/>
            <person name="Tobe S.S."/>
        </authorList>
    </citation>
    <scope>NUCLEOTIDE SEQUENCE</scope>
    <source>
        <strain evidence="4">Stay&amp;Tobe</strain>
    </source>
</reference>
<dbReference type="InterPro" id="IPR029000">
    <property type="entry name" value="Cyclophilin-like_dom_sf"/>
</dbReference>
<evidence type="ECO:0000313" key="5">
    <source>
        <dbReference type="Proteomes" id="UP001233999"/>
    </source>
</evidence>
<keyword evidence="5" id="KW-1185">Reference proteome</keyword>
<protein>
    <recommendedName>
        <fullName evidence="2">Peptidyl-prolyl cis-trans isomerase</fullName>
        <shortName evidence="2">PPIase</shortName>
        <ecNumber evidence="2">5.2.1.8</ecNumber>
    </recommendedName>
</protein>
<dbReference type="InterPro" id="IPR002130">
    <property type="entry name" value="Cyclophilin-type_PPIase_dom"/>
</dbReference>
<organism evidence="4 5">
    <name type="scientific">Diploptera punctata</name>
    <name type="common">Pacific beetle cockroach</name>
    <dbReference type="NCBI Taxonomy" id="6984"/>
    <lineage>
        <taxon>Eukaryota</taxon>
        <taxon>Metazoa</taxon>
        <taxon>Ecdysozoa</taxon>
        <taxon>Arthropoda</taxon>
        <taxon>Hexapoda</taxon>
        <taxon>Insecta</taxon>
        <taxon>Pterygota</taxon>
        <taxon>Neoptera</taxon>
        <taxon>Polyneoptera</taxon>
        <taxon>Dictyoptera</taxon>
        <taxon>Blattodea</taxon>
        <taxon>Blaberoidea</taxon>
        <taxon>Blaberidae</taxon>
        <taxon>Diplopterinae</taxon>
        <taxon>Diploptera</taxon>
    </lineage>
</organism>
<dbReference type="PANTHER" id="PTHR11071:SF561">
    <property type="entry name" value="PEPTIDYL-PROLYL CIS-TRANS ISOMERASE D-RELATED"/>
    <property type="match status" value="1"/>
</dbReference>